<dbReference type="InterPro" id="IPR036390">
    <property type="entry name" value="WH_DNA-bd_sf"/>
</dbReference>
<evidence type="ECO:0000256" key="3">
    <source>
        <dbReference type="ARBA" id="ARBA00023163"/>
    </source>
</evidence>
<dbReference type="STRING" id="868595.Desca_2709"/>
<keyword evidence="2" id="KW-0238">DNA-binding</keyword>
<dbReference type="SUPFAM" id="SSF46785">
    <property type="entry name" value="Winged helix' DNA-binding domain"/>
    <property type="match status" value="1"/>
</dbReference>
<keyword evidence="1" id="KW-0805">Transcription regulation</keyword>
<feature type="domain" description="HTH arsR-type" evidence="4">
    <location>
        <begin position="1"/>
        <end position="103"/>
    </location>
</feature>
<evidence type="ECO:0000256" key="1">
    <source>
        <dbReference type="ARBA" id="ARBA00023015"/>
    </source>
</evidence>
<dbReference type="GO" id="GO:0003700">
    <property type="term" value="F:DNA-binding transcription factor activity"/>
    <property type="evidence" value="ECO:0007669"/>
    <property type="project" value="InterPro"/>
</dbReference>
<dbReference type="SMART" id="SM00418">
    <property type="entry name" value="HTH_ARSR"/>
    <property type="match status" value="1"/>
</dbReference>
<keyword evidence="6" id="KW-1185">Reference proteome</keyword>
<dbReference type="EMBL" id="CP002736">
    <property type="protein sequence ID" value="AEF95526.1"/>
    <property type="molecule type" value="Genomic_DNA"/>
</dbReference>
<evidence type="ECO:0000313" key="6">
    <source>
        <dbReference type="Proteomes" id="UP000009226"/>
    </source>
</evidence>
<gene>
    <name evidence="5" type="ordered locus">Desca_2709</name>
</gene>
<keyword evidence="3" id="KW-0804">Transcription</keyword>
<dbReference type="Pfam" id="PF01022">
    <property type="entry name" value="HTH_5"/>
    <property type="match status" value="1"/>
</dbReference>
<proteinExistence type="predicted"/>
<evidence type="ECO:0000259" key="4">
    <source>
        <dbReference type="PROSITE" id="PS50987"/>
    </source>
</evidence>
<dbReference type="HOGENOM" id="CLU_097806_10_1_9"/>
<dbReference type="RefSeq" id="WP_013810909.1">
    <property type="nucleotide sequence ID" value="NC_015565.1"/>
</dbReference>
<dbReference type="GO" id="GO:0003677">
    <property type="term" value="F:DNA binding"/>
    <property type="evidence" value="ECO:0007669"/>
    <property type="project" value="UniProtKB-KW"/>
</dbReference>
<dbReference type="InterPro" id="IPR001845">
    <property type="entry name" value="HTH_ArsR_DNA-bd_dom"/>
</dbReference>
<dbReference type="InterPro" id="IPR011991">
    <property type="entry name" value="ArsR-like_HTH"/>
</dbReference>
<dbReference type="InterPro" id="IPR051081">
    <property type="entry name" value="HTH_MetalResp_TranReg"/>
</dbReference>
<dbReference type="PROSITE" id="PS50987">
    <property type="entry name" value="HTH_ARSR_2"/>
    <property type="match status" value="1"/>
</dbReference>
<dbReference type="PANTHER" id="PTHR33154:SF33">
    <property type="entry name" value="TRANSCRIPTIONAL REPRESSOR SDPR"/>
    <property type="match status" value="1"/>
</dbReference>
<dbReference type="InterPro" id="IPR036388">
    <property type="entry name" value="WH-like_DNA-bd_sf"/>
</dbReference>
<dbReference type="PANTHER" id="PTHR33154">
    <property type="entry name" value="TRANSCRIPTIONAL REGULATOR, ARSR FAMILY"/>
    <property type="match status" value="1"/>
</dbReference>
<dbReference type="Proteomes" id="UP000009226">
    <property type="component" value="Chromosome"/>
</dbReference>
<organism evidence="5 6">
    <name type="scientific">Desulfotomaculum nigrificans (strain DSM 14880 / VKM B-2319 / CO-1-SRB)</name>
    <name type="common">Desulfotomaculum carboxydivorans</name>
    <dbReference type="NCBI Taxonomy" id="868595"/>
    <lineage>
        <taxon>Bacteria</taxon>
        <taxon>Bacillati</taxon>
        <taxon>Bacillota</taxon>
        <taxon>Clostridia</taxon>
        <taxon>Eubacteriales</taxon>
        <taxon>Desulfotomaculaceae</taxon>
        <taxon>Desulfotomaculum</taxon>
    </lineage>
</organism>
<dbReference type="eggNOG" id="COG0640">
    <property type="taxonomic scope" value="Bacteria"/>
</dbReference>
<name>F6B6A3_DESCC</name>
<dbReference type="CDD" id="cd00090">
    <property type="entry name" value="HTH_ARSR"/>
    <property type="match status" value="1"/>
</dbReference>
<reference evidence="5 6" key="1">
    <citation type="submission" date="2011-05" db="EMBL/GenBank/DDBJ databases">
        <title>Complete sequence of Desulfotomaculum carboxydivorans CO-1-SRB.</title>
        <authorList>
            <consortium name="US DOE Joint Genome Institute"/>
            <person name="Lucas S."/>
            <person name="Han J."/>
            <person name="Lapidus A."/>
            <person name="Cheng J.-F."/>
            <person name="Goodwin L."/>
            <person name="Pitluck S."/>
            <person name="Peters L."/>
            <person name="Mikhailova N."/>
            <person name="Lu M."/>
            <person name="Han C."/>
            <person name="Tapia R."/>
            <person name="Land M."/>
            <person name="Hauser L."/>
            <person name="Kyrpides N."/>
            <person name="Ivanova N."/>
            <person name="Pagani I."/>
            <person name="Stams A."/>
            <person name="Plugge C."/>
            <person name="Muyzer G."/>
            <person name="Kuever J."/>
            <person name="Parshina S."/>
            <person name="Ivanova A."/>
            <person name="Nazina T."/>
            <person name="Woyke T."/>
        </authorList>
    </citation>
    <scope>NUCLEOTIDE SEQUENCE [LARGE SCALE GENOMIC DNA]</scope>
    <source>
        <strain evidence="6">DSM 14880 / VKM B-2319 / CO-1-SRB</strain>
    </source>
</reference>
<dbReference type="KEGG" id="dca:Desca_2709"/>
<sequence>MEPVKIFKALANETRLNILHWLKDPDTHFPPQSHALVTNDFSRGVCVGSIRDKTGLSQSTISEFLSLLQQAGLLEAKRIGQWTYFRRNEKAIEELIKWMAKTL</sequence>
<accession>F6B6A3</accession>
<protein>
    <submittedName>
        <fullName evidence="5">Regulatory protein ArsR</fullName>
    </submittedName>
</protein>
<evidence type="ECO:0000256" key="2">
    <source>
        <dbReference type="ARBA" id="ARBA00023125"/>
    </source>
</evidence>
<dbReference type="Gene3D" id="1.10.10.10">
    <property type="entry name" value="Winged helix-like DNA-binding domain superfamily/Winged helix DNA-binding domain"/>
    <property type="match status" value="1"/>
</dbReference>
<evidence type="ECO:0000313" key="5">
    <source>
        <dbReference type="EMBL" id="AEF95526.1"/>
    </source>
</evidence>
<dbReference type="AlphaFoldDB" id="F6B6A3"/>